<evidence type="ECO:0000256" key="1">
    <source>
        <dbReference type="PROSITE-ProRule" id="PRU00042"/>
    </source>
</evidence>
<evidence type="ECO:0000256" key="2">
    <source>
        <dbReference type="SAM" id="MobiDB-lite"/>
    </source>
</evidence>
<evidence type="ECO:0000313" key="4">
    <source>
        <dbReference type="EMBL" id="KAK8055014.1"/>
    </source>
</evidence>
<feature type="region of interest" description="Disordered" evidence="2">
    <location>
        <begin position="203"/>
        <end position="227"/>
    </location>
</feature>
<protein>
    <recommendedName>
        <fullName evidence="3">C2H2-type domain-containing protein</fullName>
    </recommendedName>
</protein>
<feature type="compositionally biased region" description="Basic and acidic residues" evidence="2">
    <location>
        <begin position="213"/>
        <end position="227"/>
    </location>
</feature>
<reference evidence="4 5" key="1">
    <citation type="submission" date="2023-01" db="EMBL/GenBank/DDBJ databases">
        <title>Analysis of 21 Apiospora genomes using comparative genomics revels a genus with tremendous synthesis potential of carbohydrate active enzymes and secondary metabolites.</title>
        <authorList>
            <person name="Sorensen T."/>
        </authorList>
    </citation>
    <scope>NUCLEOTIDE SEQUENCE [LARGE SCALE GENOMIC DNA]</scope>
    <source>
        <strain evidence="4 5">CBS 33761</strain>
    </source>
</reference>
<dbReference type="InterPro" id="IPR013087">
    <property type="entry name" value="Znf_C2H2_type"/>
</dbReference>
<comment type="caution">
    <text evidence="4">The sequence shown here is derived from an EMBL/GenBank/DDBJ whole genome shotgun (WGS) entry which is preliminary data.</text>
</comment>
<accession>A0ABR1U808</accession>
<dbReference type="Gene3D" id="3.30.160.60">
    <property type="entry name" value="Classic Zinc Finger"/>
    <property type="match status" value="2"/>
</dbReference>
<keyword evidence="5" id="KW-1185">Reference proteome</keyword>
<keyword evidence="1" id="KW-0862">Zinc</keyword>
<dbReference type="PROSITE" id="PS50157">
    <property type="entry name" value="ZINC_FINGER_C2H2_2"/>
    <property type="match status" value="1"/>
</dbReference>
<dbReference type="EMBL" id="JAQQWK010000001">
    <property type="protein sequence ID" value="KAK8055014.1"/>
    <property type="molecule type" value="Genomic_DNA"/>
</dbReference>
<evidence type="ECO:0000313" key="5">
    <source>
        <dbReference type="Proteomes" id="UP001444661"/>
    </source>
</evidence>
<feature type="domain" description="C2H2-type" evidence="3">
    <location>
        <begin position="94"/>
        <end position="124"/>
    </location>
</feature>
<evidence type="ECO:0000259" key="3">
    <source>
        <dbReference type="PROSITE" id="PS50157"/>
    </source>
</evidence>
<name>A0ABR1U808_9PEZI</name>
<organism evidence="4 5">
    <name type="scientific">Apiospora rasikravindrae</name>
    <dbReference type="NCBI Taxonomy" id="990691"/>
    <lineage>
        <taxon>Eukaryota</taxon>
        <taxon>Fungi</taxon>
        <taxon>Dikarya</taxon>
        <taxon>Ascomycota</taxon>
        <taxon>Pezizomycotina</taxon>
        <taxon>Sordariomycetes</taxon>
        <taxon>Xylariomycetidae</taxon>
        <taxon>Amphisphaeriales</taxon>
        <taxon>Apiosporaceae</taxon>
        <taxon>Apiospora</taxon>
    </lineage>
</organism>
<sequence length="227" mass="25998">MENYQPTDQTPFSFTGGQEDWGTFFDISDASQPGYPAYGQGMFGGVVDVVESPDYAGYAPDMQGPQTSFESHAPGMLTQCHPMESRFQFSVLGFRCHQPGCTKLFKRKDHLVQHLRHLHQFSDAEVHEEFPIQHKVVRLTKPVCPFSSCPDHRGDDFKNQSNDFQELNKPFAKQSDYTKHMKNDHDWSPYPCAIPSCDKKGKNGYFRPGNLQKHRDEQHPEAELLEQ</sequence>
<gene>
    <name evidence="4" type="ORF">PG993_000241</name>
</gene>
<keyword evidence="1" id="KW-0479">Metal-binding</keyword>
<dbReference type="SMART" id="SM00355">
    <property type="entry name" value="ZnF_C2H2"/>
    <property type="match status" value="3"/>
</dbReference>
<dbReference type="PROSITE" id="PS00028">
    <property type="entry name" value="ZINC_FINGER_C2H2_1"/>
    <property type="match status" value="1"/>
</dbReference>
<dbReference type="Proteomes" id="UP001444661">
    <property type="component" value="Unassembled WGS sequence"/>
</dbReference>
<keyword evidence="1" id="KW-0863">Zinc-finger</keyword>
<proteinExistence type="predicted"/>